<feature type="domain" description="SusD-like N-terminal" evidence="8">
    <location>
        <begin position="95"/>
        <end position="230"/>
    </location>
</feature>
<feature type="domain" description="RagB/SusD" evidence="7">
    <location>
        <begin position="281"/>
        <end position="539"/>
    </location>
</feature>
<reference evidence="9" key="1">
    <citation type="submission" date="2022-01" db="EMBL/GenBank/DDBJ databases">
        <title>Genome sequencing of Zunongwangia sp. M21534 genome.</title>
        <authorList>
            <person name="Chen Y."/>
            <person name="Dong C."/>
            <person name="Shao Z."/>
        </authorList>
    </citation>
    <scope>NUCLEOTIDE SEQUENCE</scope>
    <source>
        <strain evidence="9">MCCC M21534</strain>
    </source>
</reference>
<keyword evidence="4" id="KW-0472">Membrane</keyword>
<dbReference type="Gene3D" id="1.10.3780.10">
    <property type="entry name" value="SusD-like"/>
    <property type="match status" value="1"/>
</dbReference>
<comment type="similarity">
    <text evidence="2">Belongs to the SusD family.</text>
</comment>
<dbReference type="EMBL" id="JAKHSK010000020">
    <property type="protein sequence ID" value="MCL6219421.1"/>
    <property type="molecule type" value="Genomic_DNA"/>
</dbReference>
<dbReference type="SUPFAM" id="SSF48452">
    <property type="entry name" value="TPR-like"/>
    <property type="match status" value="1"/>
</dbReference>
<dbReference type="Gene3D" id="1.25.40.390">
    <property type="match status" value="1"/>
</dbReference>
<dbReference type="GO" id="GO:0009279">
    <property type="term" value="C:cell outer membrane"/>
    <property type="evidence" value="ECO:0007669"/>
    <property type="project" value="UniProtKB-SubCell"/>
</dbReference>
<dbReference type="AlphaFoldDB" id="A0A9X2CKX9"/>
<dbReference type="PROSITE" id="PS51257">
    <property type="entry name" value="PROKAR_LIPOPROTEIN"/>
    <property type="match status" value="1"/>
</dbReference>
<proteinExistence type="inferred from homology"/>
<gene>
    <name evidence="9" type="ORF">L1967_14080</name>
</gene>
<evidence type="ECO:0000256" key="4">
    <source>
        <dbReference type="ARBA" id="ARBA00023136"/>
    </source>
</evidence>
<evidence type="ECO:0000256" key="5">
    <source>
        <dbReference type="ARBA" id="ARBA00023237"/>
    </source>
</evidence>
<dbReference type="InterPro" id="IPR011990">
    <property type="entry name" value="TPR-like_helical_dom_sf"/>
</dbReference>
<dbReference type="RefSeq" id="WP_249602142.1">
    <property type="nucleotide sequence ID" value="NZ_JAKHSK010000020.1"/>
</dbReference>
<keyword evidence="5" id="KW-0998">Cell outer membrane</keyword>
<dbReference type="InterPro" id="IPR012944">
    <property type="entry name" value="SusD_RagB_dom"/>
</dbReference>
<feature type="region of interest" description="Disordered" evidence="6">
    <location>
        <begin position="380"/>
        <end position="404"/>
    </location>
</feature>
<evidence type="ECO:0000259" key="8">
    <source>
        <dbReference type="Pfam" id="PF14322"/>
    </source>
</evidence>
<evidence type="ECO:0000256" key="3">
    <source>
        <dbReference type="ARBA" id="ARBA00022729"/>
    </source>
</evidence>
<evidence type="ECO:0000256" key="2">
    <source>
        <dbReference type="ARBA" id="ARBA00006275"/>
    </source>
</evidence>
<protein>
    <submittedName>
        <fullName evidence="9">RagB/SusD family nutrient uptake outer membrane protein</fullName>
    </submittedName>
</protein>
<evidence type="ECO:0000256" key="1">
    <source>
        <dbReference type="ARBA" id="ARBA00004442"/>
    </source>
</evidence>
<evidence type="ECO:0000259" key="7">
    <source>
        <dbReference type="Pfam" id="PF07980"/>
    </source>
</evidence>
<name>A0A9X2CKX9_9FLAO</name>
<evidence type="ECO:0000256" key="6">
    <source>
        <dbReference type="SAM" id="MobiDB-lite"/>
    </source>
</evidence>
<dbReference type="Pfam" id="PF14322">
    <property type="entry name" value="SusD-like_3"/>
    <property type="match status" value="1"/>
</dbReference>
<dbReference type="Proteomes" id="UP001139521">
    <property type="component" value="Unassembled WGS sequence"/>
</dbReference>
<organism evidence="9 10">
    <name type="scientific">Zunongwangia pacifica</name>
    <dbReference type="NCBI Taxonomy" id="2911062"/>
    <lineage>
        <taxon>Bacteria</taxon>
        <taxon>Pseudomonadati</taxon>
        <taxon>Bacteroidota</taxon>
        <taxon>Flavobacteriia</taxon>
        <taxon>Flavobacteriales</taxon>
        <taxon>Flavobacteriaceae</taxon>
        <taxon>Zunongwangia</taxon>
    </lineage>
</organism>
<dbReference type="InterPro" id="IPR033985">
    <property type="entry name" value="SusD-like_N"/>
</dbReference>
<accession>A0A9X2CKX9</accession>
<evidence type="ECO:0000313" key="9">
    <source>
        <dbReference type="EMBL" id="MCL6219421.1"/>
    </source>
</evidence>
<dbReference type="Gene3D" id="1.25.40.10">
    <property type="entry name" value="Tetratricopeptide repeat domain"/>
    <property type="match status" value="1"/>
</dbReference>
<evidence type="ECO:0000313" key="10">
    <source>
        <dbReference type="Proteomes" id="UP001139521"/>
    </source>
</evidence>
<sequence>MKINNYKKIIICFSLALGMFSCTDLDETIYSDLTTDNFYGSELELTQAVLRPYTHMQAWLSYSGERGYFYHNELSADQLAWPQKGRHGYDSGDHIRQHYHTWTPQEVRLQAAWSLMWTGVGYINNAIEAIEAVDPASAEVTEEELAAIVAESRVLRAYHYMKIMDLWGNVPIVTQVGIPENPETQSREEVFAFVEQELLENVENLSLLSPQMLGRVSRAAGYAMLSELYLNAEVWSGEARWTEAAAYAERVIDGDGGALAGTIMLDQDPLGPFNNTNDDAPENIFQFPYSPDNGFGYNWAGLFMGFSNMTAALDVNYSGNNALVVIPSAFDAYQDNDIRKQEWFLFGPQYRYETTDPILGSEEYTGKPFVYVNNIRRNSEGQTGEGSMTDGEENSGARFNKYRSGTQDDENYLENDFVIYRLTEMYFNKAEALMRQNGGAATSEAVALINESKSRYFSEEDWPAERYTTATLTLDELLAERGREFIFEGKRRTDLIRFNKFNTGSWWDKTPDSDDHTEIYPIPYRQVQSNPNLEQNPGY</sequence>
<keyword evidence="10" id="KW-1185">Reference proteome</keyword>
<keyword evidence="3" id="KW-0732">Signal</keyword>
<comment type="caution">
    <text evidence="9">The sequence shown here is derived from an EMBL/GenBank/DDBJ whole genome shotgun (WGS) entry which is preliminary data.</text>
</comment>
<comment type="subcellular location">
    <subcellularLocation>
        <location evidence="1">Cell outer membrane</location>
    </subcellularLocation>
</comment>
<dbReference type="Pfam" id="PF07980">
    <property type="entry name" value="SusD_RagB"/>
    <property type="match status" value="1"/>
</dbReference>